<evidence type="ECO:0000256" key="5">
    <source>
        <dbReference type="PIRSR" id="PIRSR015582-2"/>
    </source>
</evidence>
<reference evidence="7 8" key="1">
    <citation type="journal article" date="2011" name="Stand. Genomic Sci.">
        <title>Complete genome sequence of Syntrophobotulus glycolicus type strain (FlGlyR).</title>
        <authorList>
            <person name="Han C."/>
            <person name="Mwirichia R."/>
            <person name="Chertkov O."/>
            <person name="Held B."/>
            <person name="Lapidus A."/>
            <person name="Nolan M."/>
            <person name="Lucas S."/>
            <person name="Hammon N."/>
            <person name="Deshpande S."/>
            <person name="Cheng J.F."/>
            <person name="Tapia R."/>
            <person name="Goodwin L."/>
            <person name="Pitluck S."/>
            <person name="Huntemann M."/>
            <person name="Liolios K."/>
            <person name="Ivanova N."/>
            <person name="Pagani I."/>
            <person name="Mavromatis K."/>
            <person name="Ovchinikova G."/>
            <person name="Pati A."/>
            <person name="Chen A."/>
            <person name="Palaniappan K."/>
            <person name="Land M."/>
            <person name="Hauser L."/>
            <person name="Brambilla E.M."/>
            <person name="Rohde M."/>
            <person name="Spring S."/>
            <person name="Sikorski J."/>
            <person name="Goker M."/>
            <person name="Woyke T."/>
            <person name="Bristow J."/>
            <person name="Eisen J.A."/>
            <person name="Markowitz V."/>
            <person name="Hugenholtz P."/>
            <person name="Kyrpides N.C."/>
            <person name="Klenk H.P."/>
            <person name="Detter J.C."/>
        </authorList>
    </citation>
    <scope>NUCLEOTIDE SEQUENCE [LARGE SCALE GENOMIC DNA]</scope>
    <source>
        <strain evidence="8">DSM 8271 / FlGlyR</strain>
    </source>
</reference>
<dbReference type="Proteomes" id="UP000007488">
    <property type="component" value="Chromosome"/>
</dbReference>
<evidence type="ECO:0000313" key="7">
    <source>
        <dbReference type="EMBL" id="ADY56480.1"/>
    </source>
</evidence>
<evidence type="ECO:0000256" key="1">
    <source>
        <dbReference type="ARBA" id="ARBA00001946"/>
    </source>
</evidence>
<keyword evidence="3 5" id="KW-0460">Magnesium</keyword>
<dbReference type="InterPro" id="IPR011206">
    <property type="entry name" value="Citrate_lyase_beta/mcl1/mcl2"/>
</dbReference>
<sequence length="299" mass="32557">MAVLRSIFYVPGNNPRFIEKAPSIPADVYTLDLEDSIPPAEKEATRVMIADTIKGGTLAVNGAQVWVRINNWETLLTNDDLEAVVIPGLDGVTLAKTGSADDVKRLEWKLEELEQRRGIPVGTVKISMLLETAKGIANAEECCLASKRNVAAIFGAVDYCRDMRVKITDAAEEQLYGRFKVGVACRTAGIVAVDAPFVSFQNVPAFEANVATGRQMGYEGRMIIHPSQVEPSNRLYAPDPADVEWAKAVVKVFEEEGIAKGKAAVTLNGKMVDTPVYDNARDILSAYNEIQAKEAQKKG</sequence>
<organism evidence="7 8">
    <name type="scientific">Syntrophobotulus glycolicus (strain DSM 8271 / FlGlyR)</name>
    <dbReference type="NCBI Taxonomy" id="645991"/>
    <lineage>
        <taxon>Bacteria</taxon>
        <taxon>Bacillati</taxon>
        <taxon>Bacillota</taxon>
        <taxon>Clostridia</taxon>
        <taxon>Eubacteriales</taxon>
        <taxon>Desulfitobacteriaceae</taxon>
        <taxon>Syntrophobotulus</taxon>
    </lineage>
</organism>
<comment type="cofactor">
    <cofactor evidence="1">
        <name>Mg(2+)</name>
        <dbReference type="ChEBI" id="CHEBI:18420"/>
    </cofactor>
</comment>
<keyword evidence="2 5" id="KW-0479">Metal-binding</keyword>
<keyword evidence="8" id="KW-1185">Reference proteome</keyword>
<evidence type="ECO:0000259" key="6">
    <source>
        <dbReference type="Pfam" id="PF03328"/>
    </source>
</evidence>
<accession>F0T2T1</accession>
<keyword evidence="7" id="KW-0456">Lyase</keyword>
<reference evidence="8" key="2">
    <citation type="submission" date="2011-02" db="EMBL/GenBank/DDBJ databases">
        <title>The complete genome of Syntrophobotulus glycolicus DSM 8271.</title>
        <authorList>
            <person name="Lucas S."/>
            <person name="Copeland A."/>
            <person name="Lapidus A."/>
            <person name="Bruce D."/>
            <person name="Goodwin L."/>
            <person name="Pitluck S."/>
            <person name="Kyrpides N."/>
            <person name="Mavromatis K."/>
            <person name="Pagani I."/>
            <person name="Ivanova N."/>
            <person name="Mikhailova N."/>
            <person name="Chertkov O."/>
            <person name="Held B."/>
            <person name="Detter J.C."/>
            <person name="Tapia R."/>
            <person name="Han C."/>
            <person name="Land M."/>
            <person name="Hauser L."/>
            <person name="Markowitz V."/>
            <person name="Cheng J.-F."/>
            <person name="Hugenholtz P."/>
            <person name="Woyke T."/>
            <person name="Wu D."/>
            <person name="Spring S."/>
            <person name="Schroeder M."/>
            <person name="Brambilla E."/>
            <person name="Klenk H.-P."/>
            <person name="Eisen J.A."/>
        </authorList>
    </citation>
    <scope>NUCLEOTIDE SEQUENCE [LARGE SCALE GENOMIC DNA]</scope>
    <source>
        <strain evidence="8">DSM 8271 / FlGlyR</strain>
    </source>
</reference>
<dbReference type="AlphaFoldDB" id="F0T2T1"/>
<dbReference type="PIRSF" id="PIRSF015582">
    <property type="entry name" value="Cit_lyase_B"/>
    <property type="match status" value="1"/>
</dbReference>
<dbReference type="InterPro" id="IPR015813">
    <property type="entry name" value="Pyrv/PenolPyrv_kinase-like_dom"/>
</dbReference>
<dbReference type="InterPro" id="IPR040442">
    <property type="entry name" value="Pyrv_kinase-like_dom_sf"/>
</dbReference>
<dbReference type="GO" id="GO:0008816">
    <property type="term" value="F:citryl-CoA lyase activity"/>
    <property type="evidence" value="ECO:0007669"/>
    <property type="project" value="UniProtKB-EC"/>
</dbReference>
<dbReference type="RefSeq" id="WP_013625345.1">
    <property type="nucleotide sequence ID" value="NC_015172.1"/>
</dbReference>
<dbReference type="Pfam" id="PF03328">
    <property type="entry name" value="HpcH_HpaI"/>
    <property type="match status" value="1"/>
</dbReference>
<dbReference type="GO" id="GO:0000287">
    <property type="term" value="F:magnesium ion binding"/>
    <property type="evidence" value="ECO:0007669"/>
    <property type="project" value="TreeGrafter"/>
</dbReference>
<gene>
    <name evidence="7" type="ordered locus">Sgly_2191</name>
</gene>
<dbReference type="STRING" id="645991.Sgly_2191"/>
<feature type="binding site" evidence="4">
    <location>
        <position position="131"/>
    </location>
    <ligand>
        <name>substrate</name>
    </ligand>
</feature>
<evidence type="ECO:0000256" key="3">
    <source>
        <dbReference type="ARBA" id="ARBA00022842"/>
    </source>
</evidence>
<dbReference type="Gene3D" id="3.20.20.60">
    <property type="entry name" value="Phosphoenolpyruvate-binding domains"/>
    <property type="match status" value="1"/>
</dbReference>
<evidence type="ECO:0000313" key="8">
    <source>
        <dbReference type="Proteomes" id="UP000007488"/>
    </source>
</evidence>
<dbReference type="EMBL" id="CP002547">
    <property type="protein sequence ID" value="ADY56480.1"/>
    <property type="molecule type" value="Genomic_DNA"/>
</dbReference>
<dbReference type="eggNOG" id="COG2301">
    <property type="taxonomic scope" value="Bacteria"/>
</dbReference>
<dbReference type="HOGENOM" id="CLU_044864_0_0_9"/>
<feature type="binding site" evidence="4">
    <location>
        <position position="68"/>
    </location>
    <ligand>
        <name>substrate</name>
    </ligand>
</feature>
<dbReference type="PANTHER" id="PTHR32308:SF0">
    <property type="entry name" value="HPCH_HPAI ALDOLASE_CITRATE LYASE DOMAIN-CONTAINING PROTEIN"/>
    <property type="match status" value="1"/>
</dbReference>
<feature type="binding site" evidence="5">
    <location>
        <position position="158"/>
    </location>
    <ligand>
        <name>Mg(2+)</name>
        <dbReference type="ChEBI" id="CHEBI:18420"/>
    </ligand>
</feature>
<proteinExistence type="predicted"/>
<dbReference type="KEGG" id="sgy:Sgly_2191"/>
<evidence type="ECO:0000256" key="4">
    <source>
        <dbReference type="PIRSR" id="PIRSR015582-1"/>
    </source>
</evidence>
<dbReference type="SUPFAM" id="SSF51621">
    <property type="entry name" value="Phosphoenolpyruvate/pyruvate domain"/>
    <property type="match status" value="1"/>
</dbReference>
<protein>
    <submittedName>
        <fullName evidence="7">Citryl-CoA lyase</fullName>
        <ecNumber evidence="7">4.1.3.34</ecNumber>
    </submittedName>
</protein>
<evidence type="ECO:0000256" key="2">
    <source>
        <dbReference type="ARBA" id="ARBA00022723"/>
    </source>
</evidence>
<dbReference type="GO" id="GO:0006107">
    <property type="term" value="P:oxaloacetate metabolic process"/>
    <property type="evidence" value="ECO:0007669"/>
    <property type="project" value="TreeGrafter"/>
</dbReference>
<feature type="domain" description="HpcH/HpaI aldolase/citrate lyase" evidence="6">
    <location>
        <begin position="5"/>
        <end position="226"/>
    </location>
</feature>
<dbReference type="OrthoDB" id="9786940at2"/>
<feature type="binding site" evidence="5">
    <location>
        <position position="131"/>
    </location>
    <ligand>
        <name>Mg(2+)</name>
        <dbReference type="ChEBI" id="CHEBI:18420"/>
    </ligand>
</feature>
<dbReference type="EC" id="4.1.3.34" evidence="7"/>
<dbReference type="PANTHER" id="PTHR32308">
    <property type="entry name" value="LYASE BETA SUBUNIT, PUTATIVE (AFU_ORTHOLOGUE AFUA_4G13030)-RELATED"/>
    <property type="match status" value="1"/>
</dbReference>
<dbReference type="InterPro" id="IPR005000">
    <property type="entry name" value="Aldolase/citrate-lyase_domain"/>
</dbReference>
<name>F0T2T1_SYNGF</name>